<keyword evidence="4" id="KW-0449">Lipoprotein</keyword>
<dbReference type="SMART" id="SM00646">
    <property type="entry name" value="Ami_3"/>
    <property type="match status" value="1"/>
</dbReference>
<keyword evidence="1 2" id="KW-0732">Signal</keyword>
<dbReference type="InterPro" id="IPR002508">
    <property type="entry name" value="MurNAc-LAA_cat"/>
</dbReference>
<dbReference type="RefSeq" id="WP_204661469.1">
    <property type="nucleotide sequence ID" value="NZ_JAFBDT010000001.1"/>
</dbReference>
<dbReference type="PANTHER" id="PTHR43405:SF1">
    <property type="entry name" value="GLYCOSYL HYDROLASE DIGH"/>
    <property type="match status" value="1"/>
</dbReference>
<dbReference type="Pfam" id="PF02638">
    <property type="entry name" value="GHL10"/>
    <property type="match status" value="1"/>
</dbReference>
<organism evidence="4 5">
    <name type="scientific">Fusibacter tunisiensis</name>
    <dbReference type="NCBI Taxonomy" id="1008308"/>
    <lineage>
        <taxon>Bacteria</taxon>
        <taxon>Bacillati</taxon>
        <taxon>Bacillota</taxon>
        <taxon>Clostridia</taxon>
        <taxon>Eubacteriales</taxon>
        <taxon>Eubacteriales Family XII. Incertae Sedis</taxon>
        <taxon>Fusibacter</taxon>
    </lineage>
</organism>
<proteinExistence type="predicted"/>
<dbReference type="Gene3D" id="3.20.20.80">
    <property type="entry name" value="Glycosidases"/>
    <property type="match status" value="1"/>
</dbReference>
<dbReference type="Proteomes" id="UP000767854">
    <property type="component" value="Unassembled WGS sequence"/>
</dbReference>
<comment type="caution">
    <text evidence="4">The sequence shown here is derived from an EMBL/GenBank/DDBJ whole genome shotgun (WGS) entry which is preliminary data.</text>
</comment>
<evidence type="ECO:0000313" key="4">
    <source>
        <dbReference type="EMBL" id="MBM7560792.1"/>
    </source>
</evidence>
<gene>
    <name evidence="4" type="ORF">JOC49_000301</name>
</gene>
<dbReference type="PROSITE" id="PS51257">
    <property type="entry name" value="PROKAR_LIPOPROTEIN"/>
    <property type="match status" value="1"/>
</dbReference>
<dbReference type="Gene3D" id="3.40.630.40">
    <property type="entry name" value="Zn-dependent exopeptidases"/>
    <property type="match status" value="1"/>
</dbReference>
<evidence type="ECO:0000259" key="3">
    <source>
        <dbReference type="SMART" id="SM00646"/>
    </source>
</evidence>
<evidence type="ECO:0000313" key="5">
    <source>
        <dbReference type="Proteomes" id="UP000767854"/>
    </source>
</evidence>
<protein>
    <submittedName>
        <fullName evidence="4">Uncharacterized lipoprotein YddW (UPF0748 family)/N-acetylmuramoyl-L-alanine amidase</fullName>
    </submittedName>
</protein>
<name>A0ABS2MN93_9FIRM</name>
<feature type="domain" description="MurNAc-LAA" evidence="3">
    <location>
        <begin position="846"/>
        <end position="956"/>
    </location>
</feature>
<dbReference type="EMBL" id="JAFBDT010000001">
    <property type="protein sequence ID" value="MBM7560792.1"/>
    <property type="molecule type" value="Genomic_DNA"/>
</dbReference>
<dbReference type="InterPro" id="IPR052177">
    <property type="entry name" value="Divisome_Glycosyl_Hydrolase"/>
</dbReference>
<dbReference type="InterPro" id="IPR017853">
    <property type="entry name" value="GH"/>
</dbReference>
<feature type="chain" id="PRO_5045561594" evidence="2">
    <location>
        <begin position="26"/>
        <end position="960"/>
    </location>
</feature>
<dbReference type="SUPFAM" id="SSF51445">
    <property type="entry name" value="(Trans)glycosidases"/>
    <property type="match status" value="1"/>
</dbReference>
<sequence length="960" mass="107662">MMKKITLMVLIVTLACVGISMQSYAGSGDSTSEFAGVWVATVLNLDYPSKPGVTNAELRQEAIRILDQVESMGLNAVVLQVRPSADAFYKSEIFPWSKYLTGQQGIAPANAFDPLAFWIDEAHKRNIELHAWINPYRITRKTSADKAHDFASLASTHPARLNPAWVVSHTDGNLYFNPGIPEVMDLIVEGVNEIVNTYDVDGIHFDDYFYPEKNFNDASTYLQYGQDFKSIEDWRRNNVNQLIEKTYKSIKSIDPSVDFGISPFGIWKNAKTDPTGSATMGLESYESHYADSIYWIEKEIVDYIAPQIYWHIGYEIADYEILVKWWQNAVKNTSVKLIVGHAAYRAENSSSSSPWFGTKELEKQLNLNKTLPEVEGSLFFRYDFFEKNRSLRQLMRQYYGAEESDASKARLIIGRPFGDVRTTSSSYFIGGESDPDQPLFMNGQLVENRTESGYFGVFVPLDRGTNTFVFSQEEIKITQKIRRVDATPPSPMTEIKIATDSAWPFVDSGYQPGDTIRLSVKAPAGADVTVSFNGSVLEMQRSQGSYKDDMTKAEFFVDYVLPYINGTPRIENLGRPVYKLTMNGITDSLESNGTIDLYMKSAPIYGTIATDYADSYRTASSSRGADYLLIGGMTDPILSRENGYYQFSNGLWVKESAVSIDLPTYKRTYNIASVTNKVTSKYEDYIIDGKLLPVGGASFNGDQVVLTLSRTLIVSIAPYLESNLVDLIETNLKMDTVEVTFNLKESNKFGGYEVLEKEGDLVLRLYSKFQSVSTERPLDGLKVLLDPGHGGKDNGAIGLTGALASEKTVNLNLAFDIKSALESYGATVMLSREEDVYVSLQDRLIQSKSYGPDLFVSIHADSIDDSRNLNHIKGFSIFYKDPLAKPIASLLQNQITSQLDLTDRKVKTANFYVMRGTWAPSILIETGFMPNPNDYDWMMRSSDRKLFAQHLAQGIVDYFK</sequence>
<evidence type="ECO:0000256" key="1">
    <source>
        <dbReference type="ARBA" id="ARBA00022729"/>
    </source>
</evidence>
<keyword evidence="5" id="KW-1185">Reference proteome</keyword>
<dbReference type="InterPro" id="IPR003790">
    <property type="entry name" value="GHL10"/>
</dbReference>
<dbReference type="CDD" id="cd02696">
    <property type="entry name" value="MurNAc-LAA"/>
    <property type="match status" value="1"/>
</dbReference>
<reference evidence="4 5" key="1">
    <citation type="submission" date="2021-01" db="EMBL/GenBank/DDBJ databases">
        <title>Genomic Encyclopedia of Type Strains, Phase IV (KMG-IV): sequencing the most valuable type-strain genomes for metagenomic binning, comparative biology and taxonomic classification.</title>
        <authorList>
            <person name="Goeker M."/>
        </authorList>
    </citation>
    <scope>NUCLEOTIDE SEQUENCE [LARGE SCALE GENOMIC DNA]</scope>
    <source>
        <strain evidence="4 5">DSM 24436</strain>
    </source>
</reference>
<accession>A0ABS2MN93</accession>
<dbReference type="SUPFAM" id="SSF53187">
    <property type="entry name" value="Zn-dependent exopeptidases"/>
    <property type="match status" value="1"/>
</dbReference>
<feature type="signal peptide" evidence="2">
    <location>
        <begin position="1"/>
        <end position="25"/>
    </location>
</feature>
<dbReference type="Pfam" id="PF01520">
    <property type="entry name" value="Amidase_3"/>
    <property type="match status" value="1"/>
</dbReference>
<evidence type="ECO:0000256" key="2">
    <source>
        <dbReference type="SAM" id="SignalP"/>
    </source>
</evidence>
<dbReference type="PANTHER" id="PTHR43405">
    <property type="entry name" value="GLYCOSYL HYDROLASE DIGH"/>
    <property type="match status" value="1"/>
</dbReference>